<proteinExistence type="predicted"/>
<dbReference type="EMBL" id="JBHSBC010000072">
    <property type="protein sequence ID" value="MFC3986848.1"/>
    <property type="molecule type" value="Genomic_DNA"/>
</dbReference>
<keyword evidence="2" id="KW-1185">Reference proteome</keyword>
<comment type="caution">
    <text evidence="1">The sequence shown here is derived from an EMBL/GenBank/DDBJ whole genome shotgun (WGS) entry which is preliminary data.</text>
</comment>
<name>A0ABV8FDQ0_9ACTN</name>
<gene>
    <name evidence="1" type="ORF">ACFOYY_42430</name>
</gene>
<organism evidence="1 2">
    <name type="scientific">Streptosporangium jomthongense</name>
    <dbReference type="NCBI Taxonomy" id="1193683"/>
    <lineage>
        <taxon>Bacteria</taxon>
        <taxon>Bacillati</taxon>
        <taxon>Actinomycetota</taxon>
        <taxon>Actinomycetes</taxon>
        <taxon>Streptosporangiales</taxon>
        <taxon>Streptosporangiaceae</taxon>
        <taxon>Streptosporangium</taxon>
    </lineage>
</organism>
<evidence type="ECO:0000313" key="2">
    <source>
        <dbReference type="Proteomes" id="UP001595698"/>
    </source>
</evidence>
<reference evidence="2" key="1">
    <citation type="journal article" date="2019" name="Int. J. Syst. Evol. Microbiol.">
        <title>The Global Catalogue of Microorganisms (GCM) 10K type strain sequencing project: providing services to taxonomists for standard genome sequencing and annotation.</title>
        <authorList>
            <consortium name="The Broad Institute Genomics Platform"/>
            <consortium name="The Broad Institute Genome Sequencing Center for Infectious Disease"/>
            <person name="Wu L."/>
            <person name="Ma J."/>
        </authorList>
    </citation>
    <scope>NUCLEOTIDE SEQUENCE [LARGE SCALE GENOMIC DNA]</scope>
    <source>
        <strain evidence="2">TBRC 7912</strain>
    </source>
</reference>
<protein>
    <submittedName>
        <fullName evidence="1">Uncharacterized protein</fullName>
    </submittedName>
</protein>
<evidence type="ECO:0000313" key="1">
    <source>
        <dbReference type="EMBL" id="MFC3986848.1"/>
    </source>
</evidence>
<sequence length="142" mass="15252">MMMTPTPLAAAAPEAWPQMIPQAFPLWLVRDYRGGRRVEEMVVGWVPSPNDPACWDPVVICYGGLAVVDSVDSPSGEDLDVERWFSVTRTVGEQVKGLPRGVMSPGPQAVPSSRAALVRWGRTLLALVAGPRHPGVPGRGPS</sequence>
<accession>A0ABV8FDQ0</accession>
<dbReference type="Proteomes" id="UP001595698">
    <property type="component" value="Unassembled WGS sequence"/>
</dbReference>
<dbReference type="RefSeq" id="WP_386197192.1">
    <property type="nucleotide sequence ID" value="NZ_JBHSBC010000072.1"/>
</dbReference>